<keyword evidence="2" id="KW-1185">Reference proteome</keyword>
<sequence>KKEQLSLAINSSLVALVLKPTVDVNWVQAMLAQLLNNNVFKLKNVPHKGKSTCKSKILLPDPLLKVFALKKRKKNDGETKEVETLKENKEEKKDYMHKEKNIIVKKGKPNL</sequence>
<organism evidence="1 2">
    <name type="scientific">Gigaspora margarita</name>
    <dbReference type="NCBI Taxonomy" id="4874"/>
    <lineage>
        <taxon>Eukaryota</taxon>
        <taxon>Fungi</taxon>
        <taxon>Fungi incertae sedis</taxon>
        <taxon>Mucoromycota</taxon>
        <taxon>Glomeromycotina</taxon>
        <taxon>Glomeromycetes</taxon>
        <taxon>Diversisporales</taxon>
        <taxon>Gigasporaceae</taxon>
        <taxon>Gigaspora</taxon>
    </lineage>
</organism>
<comment type="caution">
    <text evidence="1">The sequence shown here is derived from an EMBL/GenBank/DDBJ whole genome shotgun (WGS) entry which is preliminary data.</text>
</comment>
<accession>A0ABN7WFL7</accession>
<proteinExistence type="predicted"/>
<dbReference type="Proteomes" id="UP000789901">
    <property type="component" value="Unassembled WGS sequence"/>
</dbReference>
<protein>
    <submittedName>
        <fullName evidence="1">11876_t:CDS:1</fullName>
    </submittedName>
</protein>
<reference evidence="1 2" key="1">
    <citation type="submission" date="2021-06" db="EMBL/GenBank/DDBJ databases">
        <authorList>
            <person name="Kallberg Y."/>
            <person name="Tangrot J."/>
            <person name="Rosling A."/>
        </authorList>
    </citation>
    <scope>NUCLEOTIDE SEQUENCE [LARGE SCALE GENOMIC DNA]</scope>
    <source>
        <strain evidence="1 2">120-4 pot B 10/14</strain>
    </source>
</reference>
<feature type="non-terminal residue" evidence="1">
    <location>
        <position position="111"/>
    </location>
</feature>
<gene>
    <name evidence="1" type="ORF">GMARGA_LOCUS30419</name>
</gene>
<dbReference type="EMBL" id="CAJVQB010042837">
    <property type="protein sequence ID" value="CAG8830713.1"/>
    <property type="molecule type" value="Genomic_DNA"/>
</dbReference>
<evidence type="ECO:0000313" key="2">
    <source>
        <dbReference type="Proteomes" id="UP000789901"/>
    </source>
</evidence>
<evidence type="ECO:0000313" key="1">
    <source>
        <dbReference type="EMBL" id="CAG8830713.1"/>
    </source>
</evidence>
<feature type="non-terminal residue" evidence="1">
    <location>
        <position position="1"/>
    </location>
</feature>
<name>A0ABN7WFL7_GIGMA</name>